<keyword evidence="6" id="KW-0808">Transferase</keyword>
<proteinExistence type="inferred from homology"/>
<dbReference type="InterPro" id="IPR015421">
    <property type="entry name" value="PyrdxlP-dep_Trfase_major"/>
</dbReference>
<organism evidence="6">
    <name type="scientific">Caldithrix abyssi</name>
    <dbReference type="NCBI Taxonomy" id="187145"/>
    <lineage>
        <taxon>Bacteria</taxon>
        <taxon>Pseudomonadati</taxon>
        <taxon>Calditrichota</taxon>
        <taxon>Calditrichia</taxon>
        <taxon>Calditrichales</taxon>
        <taxon>Calditrichaceae</taxon>
        <taxon>Caldithrix</taxon>
    </lineage>
</organism>
<feature type="domain" description="Aminotransferase class V" evidence="5">
    <location>
        <begin position="17"/>
        <end position="341"/>
    </location>
</feature>
<comment type="caution">
    <text evidence="6">The sequence shown here is derived from an EMBL/GenBank/DDBJ whole genome shotgun (WGS) entry which is preliminary data.</text>
</comment>
<dbReference type="Pfam" id="PF00266">
    <property type="entry name" value="Aminotran_5"/>
    <property type="match status" value="1"/>
</dbReference>
<dbReference type="Proteomes" id="UP000886005">
    <property type="component" value="Unassembled WGS sequence"/>
</dbReference>
<keyword evidence="6" id="KW-0032">Aminotransferase</keyword>
<dbReference type="InterPro" id="IPR000192">
    <property type="entry name" value="Aminotrans_V_dom"/>
</dbReference>
<evidence type="ECO:0000313" key="6">
    <source>
        <dbReference type="EMBL" id="HED10950.1"/>
    </source>
</evidence>
<comment type="cofactor">
    <cofactor evidence="1 4">
        <name>pyridoxal 5'-phosphate</name>
        <dbReference type="ChEBI" id="CHEBI:597326"/>
    </cofactor>
</comment>
<dbReference type="Gene3D" id="3.40.640.10">
    <property type="entry name" value="Type I PLP-dependent aspartate aminotransferase-like (Major domain)"/>
    <property type="match status" value="1"/>
</dbReference>
<dbReference type="PANTHER" id="PTHR43586">
    <property type="entry name" value="CYSTEINE DESULFURASE"/>
    <property type="match status" value="1"/>
</dbReference>
<dbReference type="SUPFAM" id="SSF53383">
    <property type="entry name" value="PLP-dependent transferases"/>
    <property type="match status" value="1"/>
</dbReference>
<dbReference type="EMBL" id="DRLD01000266">
    <property type="protein sequence ID" value="HED10950.1"/>
    <property type="molecule type" value="Genomic_DNA"/>
</dbReference>
<keyword evidence="2" id="KW-0663">Pyridoxal phosphate</keyword>
<comment type="similarity">
    <text evidence="3">Belongs to the class-V pyridoxal-phosphate-dependent aminotransferase family.</text>
</comment>
<dbReference type="GO" id="GO:0008483">
    <property type="term" value="F:transaminase activity"/>
    <property type="evidence" value="ECO:0007669"/>
    <property type="project" value="UniProtKB-KW"/>
</dbReference>
<dbReference type="InterPro" id="IPR015422">
    <property type="entry name" value="PyrdxlP-dep_Trfase_small"/>
</dbReference>
<evidence type="ECO:0000259" key="5">
    <source>
        <dbReference type="Pfam" id="PF00266"/>
    </source>
</evidence>
<reference evidence="6" key="1">
    <citation type="journal article" date="2020" name="mSystems">
        <title>Genome- and Community-Level Interaction Insights into Carbon Utilization and Element Cycling Functions of Hydrothermarchaeota in Hydrothermal Sediment.</title>
        <authorList>
            <person name="Zhou Z."/>
            <person name="Liu Y."/>
            <person name="Xu W."/>
            <person name="Pan J."/>
            <person name="Luo Z.H."/>
            <person name="Li M."/>
        </authorList>
    </citation>
    <scope>NUCLEOTIDE SEQUENCE [LARGE SCALE GENOMIC DNA]</scope>
    <source>
        <strain evidence="6">HyVt-456</strain>
    </source>
</reference>
<dbReference type="PANTHER" id="PTHR43586:SF15">
    <property type="entry name" value="BLR3095 PROTEIN"/>
    <property type="match status" value="1"/>
</dbReference>
<gene>
    <name evidence="6" type="ORF">ENJ10_09700</name>
</gene>
<accession>A0A7V1PUX8</accession>
<dbReference type="Gene3D" id="3.90.1150.10">
    <property type="entry name" value="Aspartate Aminotransferase, domain 1"/>
    <property type="match status" value="1"/>
</dbReference>
<dbReference type="InterPro" id="IPR015424">
    <property type="entry name" value="PyrdxlP-dep_Trfase"/>
</dbReference>
<sequence>MSLTKYRALFPFLVNKIYLNHAAISPLSTDVRDKMDWFINERSFGEIDFYQDMLQLREQTRGSVARLINASGEQIAFTGNTSEGFNWLVNGLEWREGDEIILTDVEFPANVYPFLNLERLGVKVVFVKNRRGVIEPEDIRAAITPKTRMLSISFVEFLNGFRNDLTAIGAICREHGLLFSVDAIQGLGAIPLDVQAMGIDFLSCGGHKWLMGPAGAAFMYIKPALFQRLRPAFAGWLSVENPWDFFDYKLEWQDDARRFEYGTQNFLGIAGLGASLDILLRVGVPTIEQHLLILGQQLVDGLSDLGFSFLGSPDPKHWSGIYTFRHEKAEDIFNYLREEQIYPSLRDGAIRFAPHFYNNREDIHEAIDACDRALRKLS</sequence>
<evidence type="ECO:0000256" key="1">
    <source>
        <dbReference type="ARBA" id="ARBA00001933"/>
    </source>
</evidence>
<evidence type="ECO:0000256" key="3">
    <source>
        <dbReference type="RuleBase" id="RU004075"/>
    </source>
</evidence>
<evidence type="ECO:0000256" key="4">
    <source>
        <dbReference type="RuleBase" id="RU004504"/>
    </source>
</evidence>
<dbReference type="AlphaFoldDB" id="A0A7V1PUX8"/>
<protein>
    <submittedName>
        <fullName evidence="6">Aminotransferase class V-fold PLP-dependent enzyme</fullName>
    </submittedName>
</protein>
<dbReference type="PROSITE" id="PS00595">
    <property type="entry name" value="AA_TRANSFER_CLASS_5"/>
    <property type="match status" value="1"/>
</dbReference>
<evidence type="ECO:0000256" key="2">
    <source>
        <dbReference type="ARBA" id="ARBA00022898"/>
    </source>
</evidence>
<dbReference type="InterPro" id="IPR020578">
    <property type="entry name" value="Aminotrans_V_PyrdxlP_BS"/>
</dbReference>
<name>A0A7V1PUX8_CALAY</name>